<dbReference type="GO" id="GO:0000155">
    <property type="term" value="F:phosphorelay sensor kinase activity"/>
    <property type="evidence" value="ECO:0007669"/>
    <property type="project" value="InterPro"/>
</dbReference>
<keyword evidence="11" id="KW-1133">Transmembrane helix</keyword>
<dbReference type="Pfam" id="PF07730">
    <property type="entry name" value="HisKA_3"/>
    <property type="match status" value="1"/>
</dbReference>
<evidence type="ECO:0000259" key="13">
    <source>
        <dbReference type="Pfam" id="PF07730"/>
    </source>
</evidence>
<gene>
    <name evidence="15" type="ORF">FHX74_003645</name>
</gene>
<protein>
    <recommendedName>
        <fullName evidence="2">histidine kinase</fullName>
        <ecNumber evidence="2">2.7.13.3</ecNumber>
    </recommendedName>
</protein>
<comment type="caution">
    <text evidence="15">The sequence shown here is derived from an EMBL/GenBank/DDBJ whole genome shotgun (WGS) entry which is preliminary data.</text>
</comment>
<keyword evidence="5" id="KW-0547">Nucleotide-binding</keyword>
<feature type="transmembrane region" description="Helical" evidence="11">
    <location>
        <begin position="95"/>
        <end position="116"/>
    </location>
</feature>
<dbReference type="InterPro" id="IPR050482">
    <property type="entry name" value="Sensor_HK_TwoCompSys"/>
</dbReference>
<keyword evidence="7" id="KW-0067">ATP-binding</keyword>
<evidence type="ECO:0000256" key="7">
    <source>
        <dbReference type="ARBA" id="ARBA00022840"/>
    </source>
</evidence>
<keyword evidence="11" id="KW-0812">Transmembrane</keyword>
<dbReference type="PANTHER" id="PTHR24421">
    <property type="entry name" value="NITRATE/NITRITE SENSOR PROTEIN NARX-RELATED"/>
    <property type="match status" value="1"/>
</dbReference>
<dbReference type="GO" id="GO:0005524">
    <property type="term" value="F:ATP binding"/>
    <property type="evidence" value="ECO:0007669"/>
    <property type="project" value="UniProtKB-KW"/>
</dbReference>
<evidence type="ECO:0000256" key="8">
    <source>
        <dbReference type="ARBA" id="ARBA00023012"/>
    </source>
</evidence>
<dbReference type="InterPro" id="IPR036890">
    <property type="entry name" value="HATPase_C_sf"/>
</dbReference>
<dbReference type="EMBL" id="JACGWT010000006">
    <property type="protein sequence ID" value="MBA8796004.1"/>
    <property type="molecule type" value="Genomic_DNA"/>
</dbReference>
<keyword evidence="9" id="KW-0175">Coiled coil</keyword>
<organism evidence="15 16">
    <name type="scientific">Microlunatus kandeliicorticis</name>
    <dbReference type="NCBI Taxonomy" id="1759536"/>
    <lineage>
        <taxon>Bacteria</taxon>
        <taxon>Bacillati</taxon>
        <taxon>Actinomycetota</taxon>
        <taxon>Actinomycetes</taxon>
        <taxon>Propionibacteriales</taxon>
        <taxon>Propionibacteriaceae</taxon>
        <taxon>Microlunatus</taxon>
    </lineage>
</organism>
<evidence type="ECO:0000256" key="1">
    <source>
        <dbReference type="ARBA" id="ARBA00000085"/>
    </source>
</evidence>
<evidence type="ECO:0000313" key="15">
    <source>
        <dbReference type="EMBL" id="MBA8796004.1"/>
    </source>
</evidence>
<feature type="transmembrane region" description="Helical" evidence="11">
    <location>
        <begin position="46"/>
        <end position="68"/>
    </location>
</feature>
<feature type="transmembrane region" description="Helical" evidence="11">
    <location>
        <begin position="136"/>
        <end position="160"/>
    </location>
</feature>
<dbReference type="EC" id="2.7.13.3" evidence="2"/>
<accession>A0A7W3P7G7</accession>
<dbReference type="InterPro" id="IPR011712">
    <property type="entry name" value="Sig_transdc_His_kin_sub3_dim/P"/>
</dbReference>
<feature type="domain" description="DUF7134" evidence="14">
    <location>
        <begin position="46"/>
        <end position="198"/>
    </location>
</feature>
<dbReference type="Pfam" id="PF02518">
    <property type="entry name" value="HATPase_c"/>
    <property type="match status" value="1"/>
</dbReference>
<dbReference type="AlphaFoldDB" id="A0A7W3P7G7"/>
<evidence type="ECO:0000256" key="9">
    <source>
        <dbReference type="SAM" id="Coils"/>
    </source>
</evidence>
<keyword evidence="8" id="KW-0902">Two-component regulatory system</keyword>
<keyword evidence="11" id="KW-0472">Membrane</keyword>
<dbReference type="CDD" id="cd16917">
    <property type="entry name" value="HATPase_UhpB-NarQ-NarX-like"/>
    <property type="match status" value="1"/>
</dbReference>
<keyword evidence="4" id="KW-0808">Transferase</keyword>
<feature type="domain" description="Signal transduction histidine kinase subgroup 3 dimerisation and phosphoacceptor" evidence="13">
    <location>
        <begin position="227"/>
        <end position="292"/>
    </location>
</feature>
<dbReference type="InterPro" id="IPR055558">
    <property type="entry name" value="DUF7134"/>
</dbReference>
<feature type="coiled-coil region" evidence="9">
    <location>
        <begin position="202"/>
        <end position="229"/>
    </location>
</feature>
<keyword evidence="6 15" id="KW-0418">Kinase</keyword>
<evidence type="ECO:0000256" key="3">
    <source>
        <dbReference type="ARBA" id="ARBA00022553"/>
    </source>
</evidence>
<evidence type="ECO:0000256" key="10">
    <source>
        <dbReference type="SAM" id="MobiDB-lite"/>
    </source>
</evidence>
<evidence type="ECO:0000259" key="12">
    <source>
        <dbReference type="Pfam" id="PF02518"/>
    </source>
</evidence>
<dbReference type="PANTHER" id="PTHR24421:SF10">
    <property type="entry name" value="NITRATE_NITRITE SENSOR PROTEIN NARQ"/>
    <property type="match status" value="1"/>
</dbReference>
<comment type="catalytic activity">
    <reaction evidence="1">
        <text>ATP + protein L-histidine = ADP + protein N-phospho-L-histidine.</text>
        <dbReference type="EC" id="2.7.13.3"/>
    </reaction>
</comment>
<evidence type="ECO:0000256" key="2">
    <source>
        <dbReference type="ARBA" id="ARBA00012438"/>
    </source>
</evidence>
<evidence type="ECO:0000256" key="6">
    <source>
        <dbReference type="ARBA" id="ARBA00022777"/>
    </source>
</evidence>
<dbReference type="Pfam" id="PF23539">
    <property type="entry name" value="DUF7134"/>
    <property type="match status" value="1"/>
</dbReference>
<feature type="domain" description="Histidine kinase/HSP90-like ATPase" evidence="12">
    <location>
        <begin position="343"/>
        <end position="433"/>
    </location>
</feature>
<keyword evidence="16" id="KW-1185">Reference proteome</keyword>
<evidence type="ECO:0000256" key="11">
    <source>
        <dbReference type="SAM" id="Phobius"/>
    </source>
</evidence>
<dbReference type="InterPro" id="IPR003594">
    <property type="entry name" value="HATPase_dom"/>
</dbReference>
<evidence type="ECO:0000256" key="5">
    <source>
        <dbReference type="ARBA" id="ARBA00022741"/>
    </source>
</evidence>
<feature type="transmembrane region" description="Helical" evidence="11">
    <location>
        <begin position="172"/>
        <end position="190"/>
    </location>
</feature>
<feature type="region of interest" description="Disordered" evidence="10">
    <location>
        <begin position="379"/>
        <end position="400"/>
    </location>
</feature>
<evidence type="ECO:0000259" key="14">
    <source>
        <dbReference type="Pfam" id="PF23539"/>
    </source>
</evidence>
<dbReference type="Gene3D" id="1.20.5.1930">
    <property type="match status" value="1"/>
</dbReference>
<dbReference type="Gene3D" id="3.30.565.10">
    <property type="entry name" value="Histidine kinase-like ATPase, C-terminal domain"/>
    <property type="match status" value="1"/>
</dbReference>
<reference evidence="15 16" key="1">
    <citation type="submission" date="2020-07" db="EMBL/GenBank/DDBJ databases">
        <title>Sequencing the genomes of 1000 actinobacteria strains.</title>
        <authorList>
            <person name="Klenk H.-P."/>
        </authorList>
    </citation>
    <scope>NUCLEOTIDE SEQUENCE [LARGE SCALE GENOMIC DNA]</scope>
    <source>
        <strain evidence="15 16">DSM 100723</strain>
    </source>
</reference>
<proteinExistence type="predicted"/>
<keyword evidence="3" id="KW-0597">Phosphoprotein</keyword>
<dbReference type="GO" id="GO:0016020">
    <property type="term" value="C:membrane"/>
    <property type="evidence" value="ECO:0007669"/>
    <property type="project" value="InterPro"/>
</dbReference>
<dbReference type="GO" id="GO:0046983">
    <property type="term" value="F:protein dimerization activity"/>
    <property type="evidence" value="ECO:0007669"/>
    <property type="project" value="InterPro"/>
</dbReference>
<name>A0A7W3P7G7_9ACTN</name>
<sequence>MAINLPRRSQPGGVGMPRPAGRRAWSHLLDASEETGVGRDLPLRGWLFDVVVAVGFVGVGSAFLPVFYPAATGRDFLFVALVDAPLLLRRRLPRVSFALVVLAALAQMITLSPIGIHDAGLLFSLYSLAGYTNRRIGLAGLAGTVLAALTGSATDWWGFIDDRLLGRPGNPLVHALTTVGMILLATASWASGERLRSSRIGLAALADRAATLERERAQQARLAAAAERARIAREMHDVIAHGLSVMIAQADGARYVIDDAPDSAKQALDRISQTGRGALTQMRGLLGLLRSGEAGVDADAGPASGPQPGLDQLDDLLTEAAETGLRVDVRRHGTPPPLPAMTQLTVYRVVQEALTNARKHGGDDVTLGLRFARDHLEVSARNGPADPGRRTQTQQPGHGLTGMSERVAALGGSVTAGPTADGGFRVLARLPYPEHDRHRAGGV</sequence>
<dbReference type="SUPFAM" id="SSF55874">
    <property type="entry name" value="ATPase domain of HSP90 chaperone/DNA topoisomerase II/histidine kinase"/>
    <property type="match status" value="1"/>
</dbReference>
<dbReference type="Proteomes" id="UP000523079">
    <property type="component" value="Unassembled WGS sequence"/>
</dbReference>
<evidence type="ECO:0000256" key="4">
    <source>
        <dbReference type="ARBA" id="ARBA00022679"/>
    </source>
</evidence>
<evidence type="ECO:0000313" key="16">
    <source>
        <dbReference type="Proteomes" id="UP000523079"/>
    </source>
</evidence>
<dbReference type="RefSeq" id="WP_182561593.1">
    <property type="nucleotide sequence ID" value="NZ_JACGWT010000006.1"/>
</dbReference>